<dbReference type="RefSeq" id="WP_149568511.1">
    <property type="nucleotide sequence ID" value="NZ_CP035807.1"/>
</dbReference>
<accession>A0A5C1QAX3</accession>
<evidence type="ECO:0000313" key="3">
    <source>
        <dbReference type="Proteomes" id="UP000323824"/>
    </source>
</evidence>
<proteinExistence type="predicted"/>
<reference evidence="2 3" key="1">
    <citation type="submission" date="2019-02" db="EMBL/GenBank/DDBJ databases">
        <authorList>
            <person name="Fomenkov A."/>
            <person name="Dubinina G."/>
            <person name="Grabovich M."/>
            <person name="Vincze T."/>
            <person name="Roberts R.J."/>
        </authorList>
    </citation>
    <scope>NUCLEOTIDE SEQUENCE [LARGE SCALE GENOMIC DNA]</scope>
    <source>
        <strain evidence="2 3">P</strain>
    </source>
</reference>
<reference evidence="2 3" key="2">
    <citation type="submission" date="2019-09" db="EMBL/GenBank/DDBJ databases">
        <title>Complete Genome Sequence and Methylome Analysis of free living Spirochaetas.</title>
        <authorList>
            <person name="Leshcheva N."/>
            <person name="Mikheeva N."/>
        </authorList>
    </citation>
    <scope>NUCLEOTIDE SEQUENCE [LARGE SCALE GENOMIC DNA]</scope>
    <source>
        <strain evidence="2 3">P</strain>
    </source>
</reference>
<dbReference type="InterPro" id="IPR046853">
    <property type="entry name" value="PilZN3"/>
</dbReference>
<keyword evidence="3" id="KW-1185">Reference proteome</keyword>
<sequence length="268" mass="31259">MRRRLNDIYNNHKDHDITFNQSVIRSLGLKVDQIYLKVGDRKFPSILYSSSLTSSRIIIKLTPLQIEFLKKNRNNLAIKYCFKIPTEKSNIVFYINSKIISLVPYGNQEQELYFATFEFINRAPNDLISILGTYIQDQENKHKRAEERFVLNNQNCNSLLRNSMENFLFISGKGRRCILTEISIFSAKIIIVGDKKEFKEKTSVLLLIKYNGLDGIGEMMGEITRVDNINTRKDLFTIIITFNQELIPPTYKMWIAEFLERVNIKGVL</sequence>
<organism evidence="2 3">
    <name type="scientific">Thiospirochaeta perfilievii</name>
    <dbReference type="NCBI Taxonomy" id="252967"/>
    <lineage>
        <taxon>Bacteria</taxon>
        <taxon>Pseudomonadati</taxon>
        <taxon>Spirochaetota</taxon>
        <taxon>Spirochaetia</taxon>
        <taxon>Spirochaetales</taxon>
        <taxon>Spirochaetaceae</taxon>
        <taxon>Thiospirochaeta</taxon>
    </lineage>
</organism>
<gene>
    <name evidence="2" type="ORF">EW093_11295</name>
</gene>
<dbReference type="Proteomes" id="UP000323824">
    <property type="component" value="Chromosome"/>
</dbReference>
<dbReference type="EMBL" id="CP035807">
    <property type="protein sequence ID" value="QEN05273.1"/>
    <property type="molecule type" value="Genomic_DNA"/>
</dbReference>
<dbReference type="AlphaFoldDB" id="A0A5C1QAX3"/>
<dbReference type="Pfam" id="PF20424">
    <property type="entry name" value="PilZN3"/>
    <property type="match status" value="1"/>
</dbReference>
<evidence type="ECO:0000259" key="1">
    <source>
        <dbReference type="Pfam" id="PF20424"/>
    </source>
</evidence>
<name>A0A5C1QAX3_9SPIO</name>
<dbReference type="KEGG" id="sper:EW093_11295"/>
<evidence type="ECO:0000313" key="2">
    <source>
        <dbReference type="EMBL" id="QEN05273.1"/>
    </source>
</evidence>
<feature type="domain" description="PilZN3" evidence="1">
    <location>
        <begin position="4"/>
        <end position="135"/>
    </location>
</feature>
<protein>
    <recommendedName>
        <fullName evidence="1">PilZN3 domain-containing protein</fullName>
    </recommendedName>
</protein>